<dbReference type="Pfam" id="PF13276">
    <property type="entry name" value="HTH_21"/>
    <property type="match status" value="1"/>
</dbReference>
<gene>
    <name evidence="2" type="ORF">GAK29_03507</name>
</gene>
<comment type="caution">
    <text evidence="2">The sequence shown here is derived from an EMBL/GenBank/DDBJ whole genome shotgun (WGS) entry which is preliminary data.</text>
</comment>
<evidence type="ECO:0000313" key="2">
    <source>
        <dbReference type="EMBL" id="KAF1020946.1"/>
    </source>
</evidence>
<reference evidence="3" key="1">
    <citation type="journal article" date="2020" name="MBio">
        <title>Horizontal gene transfer to a defensive symbiont with a reduced genome amongst a multipartite beetle microbiome.</title>
        <authorList>
            <person name="Waterworth S.C."/>
            <person name="Florez L.V."/>
            <person name="Rees E.R."/>
            <person name="Hertweck C."/>
            <person name="Kaltenpoth M."/>
            <person name="Kwan J.C."/>
        </authorList>
    </citation>
    <scope>NUCLEOTIDE SEQUENCE [LARGE SCALE GENOMIC DNA]</scope>
</reference>
<sequence>MRLLQLIRSSYYASIYGYRRIMLDLKELGESCGPNRVLKIMKHNGIAAVRGYKKHKSYGCGCPQIVPLNHLNREIIVNRPDTS</sequence>
<dbReference type="EMBL" id="WNDP01000113">
    <property type="protein sequence ID" value="KAF1020946.1"/>
    <property type="molecule type" value="Genomic_DNA"/>
</dbReference>
<proteinExistence type="predicted"/>
<name>A0A833PDC9_ACIBZ</name>
<evidence type="ECO:0000313" key="3">
    <source>
        <dbReference type="Proteomes" id="UP000490535"/>
    </source>
</evidence>
<protein>
    <recommendedName>
        <fullName evidence="1">HTH-like domain-containing protein</fullName>
    </recommendedName>
</protein>
<dbReference type="AlphaFoldDB" id="A0A833PDC9"/>
<dbReference type="InterPro" id="IPR025948">
    <property type="entry name" value="HTH-like_dom"/>
</dbReference>
<feature type="domain" description="HTH-like" evidence="1">
    <location>
        <begin position="2"/>
        <end position="53"/>
    </location>
</feature>
<evidence type="ECO:0000259" key="1">
    <source>
        <dbReference type="Pfam" id="PF13276"/>
    </source>
</evidence>
<accession>A0A833PDC9</accession>
<organism evidence="2 3">
    <name type="scientific">Acinetobacter bereziniae</name>
    <name type="common">Acinetobacter genomosp. 10</name>
    <dbReference type="NCBI Taxonomy" id="106648"/>
    <lineage>
        <taxon>Bacteria</taxon>
        <taxon>Pseudomonadati</taxon>
        <taxon>Pseudomonadota</taxon>
        <taxon>Gammaproteobacteria</taxon>
        <taxon>Moraxellales</taxon>
        <taxon>Moraxellaceae</taxon>
        <taxon>Acinetobacter</taxon>
    </lineage>
</organism>
<dbReference type="Proteomes" id="UP000490535">
    <property type="component" value="Unassembled WGS sequence"/>
</dbReference>